<feature type="chain" id="PRO_5014992805" evidence="1">
    <location>
        <begin position="18"/>
        <end position="88"/>
    </location>
</feature>
<proteinExistence type="predicted"/>
<dbReference type="EMBL" id="GGFL01007485">
    <property type="protein sequence ID" value="MBW71663.1"/>
    <property type="molecule type" value="Transcribed_RNA"/>
</dbReference>
<evidence type="ECO:0000313" key="2">
    <source>
        <dbReference type="EMBL" id="MBW71663.1"/>
    </source>
</evidence>
<evidence type="ECO:0000256" key="1">
    <source>
        <dbReference type="SAM" id="SignalP"/>
    </source>
</evidence>
<name>A0A2M4D274_ANODA</name>
<sequence>MLSALTFNVCKIRLVVSFSVVPQPATNPILPNSSCMVASLSALTGGRQIGNTFDGSSNDMSPIVRSNARSLLYVSWLYLGCTIISDTL</sequence>
<accession>A0A2M4D274</accession>
<reference evidence="2" key="1">
    <citation type="submission" date="2018-01" db="EMBL/GenBank/DDBJ databases">
        <title>An insight into the sialome of Amazonian anophelines.</title>
        <authorList>
            <person name="Ribeiro J.M."/>
            <person name="Scarpassa V."/>
            <person name="Calvo E."/>
        </authorList>
    </citation>
    <scope>NUCLEOTIDE SEQUENCE</scope>
</reference>
<protein>
    <submittedName>
        <fullName evidence="2">Putative secreted protein</fullName>
    </submittedName>
</protein>
<organism evidence="2">
    <name type="scientific">Anopheles darlingi</name>
    <name type="common">Mosquito</name>
    <dbReference type="NCBI Taxonomy" id="43151"/>
    <lineage>
        <taxon>Eukaryota</taxon>
        <taxon>Metazoa</taxon>
        <taxon>Ecdysozoa</taxon>
        <taxon>Arthropoda</taxon>
        <taxon>Hexapoda</taxon>
        <taxon>Insecta</taxon>
        <taxon>Pterygota</taxon>
        <taxon>Neoptera</taxon>
        <taxon>Endopterygota</taxon>
        <taxon>Diptera</taxon>
        <taxon>Nematocera</taxon>
        <taxon>Culicoidea</taxon>
        <taxon>Culicidae</taxon>
        <taxon>Anophelinae</taxon>
        <taxon>Anopheles</taxon>
    </lineage>
</organism>
<feature type="signal peptide" evidence="1">
    <location>
        <begin position="1"/>
        <end position="17"/>
    </location>
</feature>
<keyword evidence="1" id="KW-0732">Signal</keyword>
<dbReference type="AlphaFoldDB" id="A0A2M4D274"/>